<dbReference type="PIRSF" id="PIRSF000441">
    <property type="entry name" value="CysE"/>
    <property type="match status" value="1"/>
</dbReference>
<dbReference type="InterPro" id="IPR001451">
    <property type="entry name" value="Hexapep"/>
</dbReference>
<proteinExistence type="inferred from homology"/>
<evidence type="ECO:0000256" key="4">
    <source>
        <dbReference type="ARBA" id="ARBA00023315"/>
    </source>
</evidence>
<dbReference type="Pfam" id="PF00132">
    <property type="entry name" value="Hexapep"/>
    <property type="match status" value="1"/>
</dbReference>
<dbReference type="Gene3D" id="2.160.10.10">
    <property type="entry name" value="Hexapeptide repeat proteins"/>
    <property type="match status" value="1"/>
</dbReference>
<evidence type="ECO:0000313" key="5">
    <source>
        <dbReference type="EMBL" id="MBW7452540.1"/>
    </source>
</evidence>
<comment type="caution">
    <text evidence="5">The sequence shown here is derived from an EMBL/GenBank/DDBJ whole genome shotgun (WGS) entry which is preliminary data.</text>
</comment>
<dbReference type="EMBL" id="JAHZIK010000004">
    <property type="protein sequence ID" value="MBW7452540.1"/>
    <property type="molecule type" value="Genomic_DNA"/>
</dbReference>
<dbReference type="CDD" id="cd03354">
    <property type="entry name" value="LbH_SAT"/>
    <property type="match status" value="1"/>
</dbReference>
<comment type="similarity">
    <text evidence="1">Belongs to the transferase hexapeptide repeat family.</text>
</comment>
<keyword evidence="6" id="KW-1185">Reference proteome</keyword>
<sequence>MLMLIFSYFCKVMFHCHISERSKIGRNLKMPHPTGVVIGEDVMIGDNVTIFQQVTLGSHGKPGLSRSYPIIEDHVTIYAGAKIIGNVTIGRNAVIGANAVVTKDVPPNAVAVGVPAKIIEKRVDKIG</sequence>
<keyword evidence="3" id="KW-0808">Transferase</keyword>
<dbReference type="SUPFAM" id="SSF51161">
    <property type="entry name" value="Trimeric LpxA-like enzymes"/>
    <property type="match status" value="1"/>
</dbReference>
<evidence type="ECO:0000256" key="2">
    <source>
        <dbReference type="ARBA" id="ARBA00018522"/>
    </source>
</evidence>
<name>A0ABS7BV95_9BACL</name>
<reference evidence="5 6" key="1">
    <citation type="submission" date="2021-07" db="EMBL/GenBank/DDBJ databases">
        <title>Paenibacillus radiodurans sp. nov., isolated from the southeastern edge of Tengger Desert.</title>
        <authorList>
            <person name="Zhang G."/>
        </authorList>
    </citation>
    <scope>NUCLEOTIDE SEQUENCE [LARGE SCALE GENOMIC DNA]</scope>
    <source>
        <strain evidence="5 6">CCM 7311</strain>
    </source>
</reference>
<evidence type="ECO:0000313" key="6">
    <source>
        <dbReference type="Proteomes" id="UP001519887"/>
    </source>
</evidence>
<dbReference type="PANTHER" id="PTHR42811">
    <property type="entry name" value="SERINE ACETYLTRANSFERASE"/>
    <property type="match status" value="1"/>
</dbReference>
<dbReference type="Proteomes" id="UP001519887">
    <property type="component" value="Unassembled WGS sequence"/>
</dbReference>
<evidence type="ECO:0000256" key="1">
    <source>
        <dbReference type="ARBA" id="ARBA00007274"/>
    </source>
</evidence>
<accession>A0ABS7BV95</accession>
<dbReference type="InterPro" id="IPR005881">
    <property type="entry name" value="Ser_O-AcTrfase"/>
</dbReference>
<organism evidence="5 6">
    <name type="scientific">Paenibacillus sepulcri</name>
    <dbReference type="NCBI Taxonomy" id="359917"/>
    <lineage>
        <taxon>Bacteria</taxon>
        <taxon>Bacillati</taxon>
        <taxon>Bacillota</taxon>
        <taxon>Bacilli</taxon>
        <taxon>Bacillales</taxon>
        <taxon>Paenibacillaceae</taxon>
        <taxon>Paenibacillus</taxon>
    </lineage>
</organism>
<dbReference type="Pfam" id="PF14602">
    <property type="entry name" value="Hexapep_2"/>
    <property type="match status" value="1"/>
</dbReference>
<protein>
    <recommendedName>
        <fullName evidence="2">Serine acetyltransferase</fullName>
    </recommendedName>
</protein>
<evidence type="ECO:0000256" key="3">
    <source>
        <dbReference type="ARBA" id="ARBA00022679"/>
    </source>
</evidence>
<dbReference type="InterPro" id="IPR011004">
    <property type="entry name" value="Trimer_LpxA-like_sf"/>
</dbReference>
<gene>
    <name evidence="5" type="ORF">K0U00_00605</name>
</gene>
<keyword evidence="4" id="KW-0012">Acyltransferase</keyword>
<dbReference type="InterPro" id="IPR045304">
    <property type="entry name" value="LbH_SAT"/>
</dbReference>